<evidence type="ECO:0000313" key="1">
    <source>
        <dbReference type="EMBL" id="GHI63233.1"/>
    </source>
</evidence>
<comment type="caution">
    <text evidence="1">The sequence shown here is derived from an EMBL/GenBank/DDBJ whole genome shotgun (WGS) entry which is preliminary data.</text>
</comment>
<dbReference type="Proteomes" id="UP000649259">
    <property type="component" value="Unassembled WGS sequence"/>
</dbReference>
<proteinExistence type="predicted"/>
<name>A0ABQ3S537_9ACTN</name>
<dbReference type="EMBL" id="BNEB01000005">
    <property type="protein sequence ID" value="GHI63233.1"/>
    <property type="molecule type" value="Genomic_DNA"/>
</dbReference>
<sequence>MVDVRTAPGSRRAPDLLRERLARWLDVVTHPVGDDQDSDQPTDVPRLSLACLPTRGESPTTPAPDSLTCAIARFPEADTPVRARHVPIRHVAEVTQRRLPQQ</sequence>
<reference evidence="2" key="1">
    <citation type="submission" date="2023-07" db="EMBL/GenBank/DDBJ databases">
        <title>Whole genome shotgun sequence of Streptomyces cacaoi subsp. asoensis NBRC 13813.</title>
        <authorList>
            <person name="Komaki H."/>
            <person name="Tamura T."/>
        </authorList>
    </citation>
    <scope>NUCLEOTIDE SEQUENCE [LARGE SCALE GENOMIC DNA]</scope>
    <source>
        <strain evidence="2">NBRC 13813</strain>
    </source>
</reference>
<keyword evidence="2" id="KW-1185">Reference proteome</keyword>
<evidence type="ECO:0000313" key="2">
    <source>
        <dbReference type="Proteomes" id="UP000649259"/>
    </source>
</evidence>
<protein>
    <submittedName>
        <fullName evidence="1">Uncharacterized protein</fullName>
    </submittedName>
</protein>
<gene>
    <name evidence="1" type="ORF">Saso_48830</name>
</gene>
<accession>A0ABQ3S537</accession>
<organism evidence="1 2">
    <name type="scientific">Streptomyces asoensis</name>
    <dbReference type="NCBI Taxonomy" id="249586"/>
    <lineage>
        <taxon>Bacteria</taxon>
        <taxon>Bacillati</taxon>
        <taxon>Actinomycetota</taxon>
        <taxon>Actinomycetes</taxon>
        <taxon>Kitasatosporales</taxon>
        <taxon>Streptomycetaceae</taxon>
        <taxon>Streptomyces</taxon>
    </lineage>
</organism>